<dbReference type="PANTHER" id="PTHR34217">
    <property type="entry name" value="METAL-DEPENDENT CARBOXYPEPTIDASE"/>
    <property type="match status" value="1"/>
</dbReference>
<dbReference type="InterPro" id="IPR001333">
    <property type="entry name" value="Peptidase_M32_Taq"/>
</dbReference>
<dbReference type="EC" id="3.4.17.19" evidence="8"/>
<dbReference type="RefSeq" id="WP_141200151.1">
    <property type="nucleotide sequence ID" value="NZ_CP041186.1"/>
</dbReference>
<evidence type="ECO:0000256" key="7">
    <source>
        <dbReference type="ARBA" id="ARBA00061580"/>
    </source>
</evidence>
<dbReference type="GO" id="GO:0008270">
    <property type="term" value="F:zinc ion binding"/>
    <property type="evidence" value="ECO:0007669"/>
    <property type="project" value="UniProtKB-ARBA"/>
</dbReference>
<dbReference type="PRINTS" id="PR00998">
    <property type="entry name" value="CRBOXYPTASET"/>
</dbReference>
<dbReference type="SUPFAM" id="SSF55486">
    <property type="entry name" value="Metalloproteases ('zincins'), catalytic domain"/>
    <property type="match status" value="1"/>
</dbReference>
<keyword evidence="1 8" id="KW-0121">Carboxypeptidase</keyword>
<comment type="catalytic activity">
    <reaction evidence="6 8">
        <text>Release of a C-terminal amino acid with broad specificity, except for -Pro.</text>
        <dbReference type="EC" id="3.4.17.19"/>
    </reaction>
</comment>
<evidence type="ECO:0000256" key="1">
    <source>
        <dbReference type="ARBA" id="ARBA00022645"/>
    </source>
</evidence>
<keyword evidence="5 8" id="KW-0482">Metalloprotease</keyword>
<dbReference type="CDD" id="cd06460">
    <property type="entry name" value="M32_Taq"/>
    <property type="match status" value="1"/>
</dbReference>
<accession>A0A5B8YCG0</accession>
<comment type="cofactor">
    <cofactor evidence="9">
        <name>Zn(2+)</name>
        <dbReference type="ChEBI" id="CHEBI:29105"/>
    </cofactor>
    <text evidence="9">Binds 1 zinc ion per subunit.</text>
</comment>
<comment type="function">
    <text evidence="8">Broad specificity carboxypetidase that releases amino acids sequentially from the C-terminus, including neutral, aromatic, polar and basic residues.</text>
</comment>
<keyword evidence="3 8" id="KW-0479">Metal-binding</keyword>
<protein>
    <recommendedName>
        <fullName evidence="8">Metal-dependent carboxypeptidase</fullName>
        <ecNumber evidence="8">3.4.17.19</ecNumber>
    </recommendedName>
</protein>
<evidence type="ECO:0000256" key="4">
    <source>
        <dbReference type="ARBA" id="ARBA00022801"/>
    </source>
</evidence>
<evidence type="ECO:0000313" key="12">
    <source>
        <dbReference type="Proteomes" id="UP000315995"/>
    </source>
</evidence>
<evidence type="ECO:0000256" key="9">
    <source>
        <dbReference type="PIRSR" id="PIRSR006615-1"/>
    </source>
</evidence>
<proteinExistence type="inferred from homology"/>
<keyword evidence="9" id="KW-0862">Zinc</keyword>
<keyword evidence="2 8" id="KW-0645">Protease</keyword>
<dbReference type="GO" id="GO:0006508">
    <property type="term" value="P:proteolysis"/>
    <property type="evidence" value="ECO:0007669"/>
    <property type="project" value="UniProtKB-UniRule"/>
</dbReference>
<comment type="similarity">
    <text evidence="7 8">Belongs to the peptidase M32 family.</text>
</comment>
<evidence type="ECO:0000256" key="3">
    <source>
        <dbReference type="ARBA" id="ARBA00022723"/>
    </source>
</evidence>
<feature type="binding site" evidence="9">
    <location>
        <position position="292"/>
    </location>
    <ligand>
        <name>Zn(2+)</name>
        <dbReference type="ChEBI" id="CHEBI:29105"/>
        <note>catalytic</note>
    </ligand>
</feature>
<evidence type="ECO:0000256" key="6">
    <source>
        <dbReference type="ARBA" id="ARBA00052755"/>
    </source>
</evidence>
<dbReference type="Pfam" id="PF02074">
    <property type="entry name" value="Peptidase_M32"/>
    <property type="match status" value="1"/>
</dbReference>
<evidence type="ECO:0000313" key="11">
    <source>
        <dbReference type="EMBL" id="QDG53697.1"/>
    </source>
</evidence>
<name>A0A4Y6Q0C5_PERCE</name>
<feature type="binding site" evidence="9">
    <location>
        <position position="262"/>
    </location>
    <ligand>
        <name>Zn(2+)</name>
        <dbReference type="ChEBI" id="CHEBI:29105"/>
        <note>catalytic</note>
    </ligand>
</feature>
<organism evidence="11 12">
    <name type="scientific">Persicimonas caeni</name>
    <dbReference type="NCBI Taxonomy" id="2292766"/>
    <lineage>
        <taxon>Bacteria</taxon>
        <taxon>Deltaproteobacteria</taxon>
        <taxon>Bradymonadales</taxon>
        <taxon>Bradymonadaceae</taxon>
        <taxon>Persicimonas</taxon>
    </lineage>
</organism>
<gene>
    <name evidence="11" type="ORF">FIV42_24015</name>
</gene>
<dbReference type="FunFam" id="1.10.1370.30:FF:000003">
    <property type="entry name" value="Thermostable carboxypeptidase 1"/>
    <property type="match status" value="1"/>
</dbReference>
<dbReference type="EMBL" id="CP041186">
    <property type="protein sequence ID" value="QDG53697.1"/>
    <property type="molecule type" value="Genomic_DNA"/>
</dbReference>
<dbReference type="PANTHER" id="PTHR34217:SF1">
    <property type="entry name" value="CARBOXYPEPTIDASE 1"/>
    <property type="match status" value="1"/>
</dbReference>
<sequence>MDAYKELERRFARLNKLNEALGVLRWDHAAMMPDGGAEGRSEQMATLELIAHEQLTDSALGDLFEGVDASALDEWQSANLEEMRRKWVHATAVPGELVEAESRATSRCEMIWRQARPDNDFERLAPALEEVVEVVREAAAAKAEVLGCSAYDALLDQFDPGMRAEKIDPIFDELAAFLPDFIDEVLEHQAKAADPIAPEGPFPEAIQKGLSHEFMEQLGFDFRHGRLDTSAHAFCGGTPDDVRLTTTYYEHDFTRALMATMHETGHALYNMGLPKEWRYQPVGHARGTSIHESQSLLVEMQVCRSRDFMEWAAPRIAEAFGASGEAWTPDNLYRHGTRVERSLIRIDADEVTYPAHVILRYRLERQMIAGELAVRDLPEAWNAAMQEMVGIEPPDDRDGCMQDIHWMIGGFGYFPTYTLGAMIAAQLFAAAKEQDPEIVPSIRRGEFGPLLSWLRTNIHEKGSSRSTEGLIEEATGSELDASIFEAHLRTRYLG</sequence>
<evidence type="ECO:0000256" key="2">
    <source>
        <dbReference type="ARBA" id="ARBA00022670"/>
    </source>
</evidence>
<dbReference type="AlphaFoldDB" id="A0A4Y6Q0C5"/>
<feature type="binding site" evidence="9">
    <location>
        <position position="266"/>
    </location>
    <ligand>
        <name>Zn(2+)</name>
        <dbReference type="ChEBI" id="CHEBI:29105"/>
        <note>catalytic</note>
    </ligand>
</feature>
<dbReference type="OrthoDB" id="9772308at2"/>
<evidence type="ECO:0000256" key="10">
    <source>
        <dbReference type="PIRSR" id="PIRSR006615-2"/>
    </source>
</evidence>
<evidence type="ECO:0000256" key="8">
    <source>
        <dbReference type="PIRNR" id="PIRNR006615"/>
    </source>
</evidence>
<dbReference type="PROSITE" id="PS52034">
    <property type="entry name" value="PEPTIDASE_M32"/>
    <property type="match status" value="1"/>
</dbReference>
<accession>A0A4Y6Q0C5</accession>
<dbReference type="GO" id="GO:0004181">
    <property type="term" value="F:metallocarboxypeptidase activity"/>
    <property type="evidence" value="ECO:0007669"/>
    <property type="project" value="UniProtKB-UniRule"/>
</dbReference>
<evidence type="ECO:0000256" key="5">
    <source>
        <dbReference type="ARBA" id="ARBA00023049"/>
    </source>
</evidence>
<keyword evidence="12" id="KW-1185">Reference proteome</keyword>
<reference evidence="11 12" key="1">
    <citation type="submission" date="2019-06" db="EMBL/GenBank/DDBJ databases">
        <title>Persicimonas caeni gen. nov., sp. nov., a predatory bacterium isolated from solar saltern.</title>
        <authorList>
            <person name="Wang S."/>
        </authorList>
    </citation>
    <scope>NUCLEOTIDE SEQUENCE [LARGE SCALE GENOMIC DNA]</scope>
    <source>
        <strain evidence="11 12">YN101</strain>
    </source>
</reference>
<feature type="active site" description="Proton donor/acceptor" evidence="10">
    <location>
        <position position="263"/>
    </location>
</feature>
<dbReference type="PIRSF" id="PIRSF006615">
    <property type="entry name" value="Zn_crbxpep_Taq"/>
    <property type="match status" value="1"/>
</dbReference>
<dbReference type="Gene3D" id="1.10.1370.30">
    <property type="match status" value="1"/>
</dbReference>
<keyword evidence="4 8" id="KW-0378">Hydrolase</keyword>
<dbReference type="Proteomes" id="UP000315995">
    <property type="component" value="Chromosome"/>
</dbReference>